<dbReference type="InterPro" id="IPR019096">
    <property type="entry name" value="YopX_protein"/>
</dbReference>
<gene>
    <name evidence="2" type="ORF">HMPREF9469_00912</name>
</gene>
<sequence>MREILFKAKGRDNGEWVEGYYVLYRKCHYILPIYNDDVFYRFENWPFYGYDEWIEIEPSTICQCTGLTDKNGLKIWEGDIVECVYDGQVNVRKIIWDESELNFKGTNGKDEYGTNYDYLSCCEELVIMGNIYDSPNLLN</sequence>
<proteinExistence type="predicted"/>
<evidence type="ECO:0000259" key="1">
    <source>
        <dbReference type="Pfam" id="PF09643"/>
    </source>
</evidence>
<evidence type="ECO:0000313" key="3">
    <source>
        <dbReference type="Proteomes" id="UP000003763"/>
    </source>
</evidence>
<dbReference type="EMBL" id="ADLJ01000007">
    <property type="protein sequence ID" value="EHE99997.1"/>
    <property type="molecule type" value="Genomic_DNA"/>
</dbReference>
<reference evidence="2 3" key="1">
    <citation type="submission" date="2011-08" db="EMBL/GenBank/DDBJ databases">
        <title>The Genome Sequence of Clostridium citroniae WAL-17108.</title>
        <authorList>
            <consortium name="The Broad Institute Genome Sequencing Platform"/>
            <person name="Earl A."/>
            <person name="Ward D."/>
            <person name="Feldgarden M."/>
            <person name="Gevers D."/>
            <person name="Finegold S.M."/>
            <person name="Summanen P.H."/>
            <person name="Molitoris D.R."/>
            <person name="Vaisanen M.L."/>
            <person name="Daigneault M."/>
            <person name="Allen-Vercoe E."/>
            <person name="Young S.K."/>
            <person name="Zeng Q."/>
            <person name="Gargeya S."/>
            <person name="Fitzgerald M."/>
            <person name="Haas B."/>
            <person name="Abouelleil A."/>
            <person name="Alvarado L."/>
            <person name="Arachchi H.M."/>
            <person name="Berlin A."/>
            <person name="Brown A."/>
            <person name="Chapman S.B."/>
            <person name="Chen Z."/>
            <person name="Dunbar C."/>
            <person name="Freedman E."/>
            <person name="Gearin G."/>
            <person name="Gellesch M."/>
            <person name="Goldberg J."/>
            <person name="Griggs A."/>
            <person name="Gujja S."/>
            <person name="Heiman D."/>
            <person name="Howarth C."/>
            <person name="Larson L."/>
            <person name="Lui A."/>
            <person name="MacDonald P.J.P."/>
            <person name="Montmayeur A."/>
            <person name="Murphy C."/>
            <person name="Neiman D."/>
            <person name="Pearson M."/>
            <person name="Priest M."/>
            <person name="Roberts A."/>
            <person name="Saif S."/>
            <person name="Shea T."/>
            <person name="Shenoy N."/>
            <person name="Sisk P."/>
            <person name="Stolte C."/>
            <person name="Sykes S."/>
            <person name="Wortman J."/>
            <person name="Nusbaum C."/>
            <person name="Birren B."/>
        </authorList>
    </citation>
    <scope>NUCLEOTIDE SEQUENCE [LARGE SCALE GENOMIC DNA]</scope>
    <source>
        <strain evidence="2 3">WAL-17108</strain>
    </source>
</reference>
<accession>G5HEN9</accession>
<dbReference type="Pfam" id="PF09643">
    <property type="entry name" value="YopX"/>
    <property type="match status" value="1"/>
</dbReference>
<dbReference type="InterPro" id="IPR023385">
    <property type="entry name" value="YopX-like_C"/>
</dbReference>
<feature type="domain" description="YopX protein" evidence="1">
    <location>
        <begin position="55"/>
        <end position="138"/>
    </location>
</feature>
<evidence type="ECO:0000313" key="2">
    <source>
        <dbReference type="EMBL" id="EHE99997.1"/>
    </source>
</evidence>
<dbReference type="PATRIC" id="fig|742733.3.peg.934"/>
<name>G5HEN9_9FIRM</name>
<organism evidence="2 3">
    <name type="scientific">[Clostridium] citroniae WAL-17108</name>
    <dbReference type="NCBI Taxonomy" id="742733"/>
    <lineage>
        <taxon>Bacteria</taxon>
        <taxon>Bacillati</taxon>
        <taxon>Bacillota</taxon>
        <taxon>Clostridia</taxon>
        <taxon>Lachnospirales</taxon>
        <taxon>Lachnospiraceae</taxon>
        <taxon>Enterocloster</taxon>
    </lineage>
</organism>
<dbReference type="HOGENOM" id="CLU_107462_2_0_9"/>
<dbReference type="AlphaFoldDB" id="G5HEN9"/>
<dbReference type="Proteomes" id="UP000003763">
    <property type="component" value="Unassembled WGS sequence"/>
</dbReference>
<comment type="caution">
    <text evidence="2">The sequence shown here is derived from an EMBL/GenBank/DDBJ whole genome shotgun (WGS) entry which is preliminary data.</text>
</comment>
<protein>
    <recommendedName>
        <fullName evidence="1">YopX protein domain-containing protein</fullName>
    </recommendedName>
</protein>
<dbReference type="eggNOG" id="ENOG5033ART">
    <property type="taxonomic scope" value="Bacteria"/>
</dbReference>
<dbReference type="RefSeq" id="WP_007859620.1">
    <property type="nucleotide sequence ID" value="NZ_JH376420.1"/>
</dbReference>
<dbReference type="Gene3D" id="2.30.30.290">
    <property type="entry name" value="YopX-like domains"/>
    <property type="match status" value="1"/>
</dbReference>
<dbReference type="SUPFAM" id="SSF159006">
    <property type="entry name" value="YopX-like"/>
    <property type="match status" value="1"/>
</dbReference>